<dbReference type="AlphaFoldDB" id="A0A9C7LCA9"/>
<sequence>MNRRAFTVGSLIPGSIIPQLTTPVSVNKESIPVSTPKKPIIIMQNKRIFEIKQVKGKLLDSALSQGKPIQYKCRKGTCGQCTVKVMEGVGLTNPNNLELKKLGNEIANGYRLACQADII</sequence>
<comment type="caution">
    <text evidence="2">The sequence shown here is derived from an EMBL/GenBank/DDBJ whole genome shotgun (WGS) entry which is preliminary data.</text>
</comment>
<keyword evidence="3" id="KW-1185">Reference proteome</keyword>
<evidence type="ECO:0000259" key="1">
    <source>
        <dbReference type="PROSITE" id="PS51085"/>
    </source>
</evidence>
<dbReference type="Gene3D" id="3.10.20.30">
    <property type="match status" value="1"/>
</dbReference>
<protein>
    <recommendedName>
        <fullName evidence="1">2Fe-2S ferredoxin-type domain-containing protein</fullName>
    </recommendedName>
</protein>
<proteinExistence type="predicted"/>
<dbReference type="CDD" id="cd00207">
    <property type="entry name" value="fer2"/>
    <property type="match status" value="1"/>
</dbReference>
<dbReference type="GO" id="GO:0051537">
    <property type="term" value="F:2 iron, 2 sulfur cluster binding"/>
    <property type="evidence" value="ECO:0007669"/>
    <property type="project" value="InterPro"/>
</dbReference>
<name>A0A9C7LCA9_9BACI</name>
<gene>
    <name evidence="2" type="ORF">NEOCIP111885_04141</name>
</gene>
<dbReference type="EMBL" id="CAKJTG010000034">
    <property type="protein sequence ID" value="CAG9610367.1"/>
    <property type="molecule type" value="Genomic_DNA"/>
</dbReference>
<dbReference type="SUPFAM" id="SSF54292">
    <property type="entry name" value="2Fe-2S ferredoxin-like"/>
    <property type="match status" value="1"/>
</dbReference>
<dbReference type="Proteomes" id="UP000789845">
    <property type="component" value="Unassembled WGS sequence"/>
</dbReference>
<dbReference type="InterPro" id="IPR001041">
    <property type="entry name" value="2Fe-2S_ferredoxin-type"/>
</dbReference>
<feature type="domain" description="2Fe-2S ferredoxin-type" evidence="1">
    <location>
        <begin position="38"/>
        <end position="119"/>
    </location>
</feature>
<evidence type="ECO:0000313" key="3">
    <source>
        <dbReference type="Proteomes" id="UP000789845"/>
    </source>
</evidence>
<dbReference type="Pfam" id="PF00111">
    <property type="entry name" value="Fer2"/>
    <property type="match status" value="1"/>
</dbReference>
<dbReference type="InterPro" id="IPR006058">
    <property type="entry name" value="2Fe2S_fd_BS"/>
</dbReference>
<accession>A0A9C7LCA9</accession>
<dbReference type="PROSITE" id="PS00197">
    <property type="entry name" value="2FE2S_FER_1"/>
    <property type="match status" value="1"/>
</dbReference>
<dbReference type="RefSeq" id="WP_230498683.1">
    <property type="nucleotide sequence ID" value="NZ_CAKJTG010000034.1"/>
</dbReference>
<dbReference type="InterPro" id="IPR036010">
    <property type="entry name" value="2Fe-2S_ferredoxin-like_sf"/>
</dbReference>
<dbReference type="PROSITE" id="PS51085">
    <property type="entry name" value="2FE2S_FER_2"/>
    <property type="match status" value="1"/>
</dbReference>
<dbReference type="InterPro" id="IPR012675">
    <property type="entry name" value="Beta-grasp_dom_sf"/>
</dbReference>
<evidence type="ECO:0000313" key="2">
    <source>
        <dbReference type="EMBL" id="CAG9610367.1"/>
    </source>
</evidence>
<reference evidence="2" key="1">
    <citation type="submission" date="2021-10" db="EMBL/GenBank/DDBJ databases">
        <authorList>
            <person name="Criscuolo A."/>
        </authorList>
    </citation>
    <scope>NUCLEOTIDE SEQUENCE</scope>
    <source>
        <strain evidence="2">CIP111885</strain>
    </source>
</reference>
<organism evidence="2 3">
    <name type="scientific">Pseudoneobacillus rhizosphaerae</name>
    <dbReference type="NCBI Taxonomy" id="2880968"/>
    <lineage>
        <taxon>Bacteria</taxon>
        <taxon>Bacillati</taxon>
        <taxon>Bacillota</taxon>
        <taxon>Bacilli</taxon>
        <taxon>Bacillales</taxon>
        <taxon>Bacillaceae</taxon>
        <taxon>Pseudoneobacillus</taxon>
    </lineage>
</organism>